<evidence type="ECO:0000313" key="1">
    <source>
        <dbReference type="EMBL" id="CAB4362369.1"/>
    </source>
</evidence>
<dbReference type="EMBL" id="CAFBMT010000002">
    <property type="protein sequence ID" value="CAB4914420.1"/>
    <property type="molecule type" value="Genomic_DNA"/>
</dbReference>
<dbReference type="EMBL" id="CAESGF010000001">
    <property type="protein sequence ID" value="CAB4362369.1"/>
    <property type="molecule type" value="Genomic_DNA"/>
</dbReference>
<dbReference type="AlphaFoldDB" id="A0A6J7HDR7"/>
<reference evidence="5" key="1">
    <citation type="submission" date="2020-05" db="EMBL/GenBank/DDBJ databases">
        <authorList>
            <person name="Chiriac C."/>
            <person name="Salcher M."/>
            <person name="Ghai R."/>
            <person name="Kavagutti S V."/>
        </authorList>
    </citation>
    <scope>NUCLEOTIDE SEQUENCE</scope>
</reference>
<protein>
    <submittedName>
        <fullName evidence="5">Unannotated protein</fullName>
    </submittedName>
</protein>
<evidence type="ECO:0000313" key="5">
    <source>
        <dbReference type="EMBL" id="CAB4914420.1"/>
    </source>
</evidence>
<dbReference type="EMBL" id="CAFBOL010000126">
    <property type="protein sequence ID" value="CAB5014663.1"/>
    <property type="molecule type" value="Genomic_DNA"/>
</dbReference>
<gene>
    <name evidence="2" type="ORF">UFOPK2656_00849</name>
    <name evidence="3" type="ORF">UFOPK3099_01944</name>
    <name evidence="4" type="ORF">UFOPK3267_02594</name>
    <name evidence="5" type="ORF">UFOPK3651_00432</name>
    <name evidence="6" type="ORF">UFOPK3931_03000</name>
    <name evidence="1" type="ORF">UFOPK4189_00143</name>
</gene>
<accession>A0A6J7HDR7</accession>
<evidence type="ECO:0000313" key="4">
    <source>
        <dbReference type="EMBL" id="CAB4853070.1"/>
    </source>
</evidence>
<name>A0A6J7HDR7_9ZZZZ</name>
<dbReference type="EMBL" id="CAFAAV010000166">
    <property type="protein sequence ID" value="CAB4829397.1"/>
    <property type="molecule type" value="Genomic_DNA"/>
</dbReference>
<organism evidence="5">
    <name type="scientific">freshwater metagenome</name>
    <dbReference type="NCBI Taxonomy" id="449393"/>
    <lineage>
        <taxon>unclassified sequences</taxon>
        <taxon>metagenomes</taxon>
        <taxon>ecological metagenomes</taxon>
    </lineage>
</organism>
<proteinExistence type="predicted"/>
<evidence type="ECO:0000313" key="6">
    <source>
        <dbReference type="EMBL" id="CAB5014663.1"/>
    </source>
</evidence>
<evidence type="ECO:0000313" key="3">
    <source>
        <dbReference type="EMBL" id="CAB4829397.1"/>
    </source>
</evidence>
<dbReference type="EMBL" id="CAFBIY010000195">
    <property type="protein sequence ID" value="CAB4853070.1"/>
    <property type="molecule type" value="Genomic_DNA"/>
</dbReference>
<dbReference type="EMBL" id="CAEZYF010000004">
    <property type="protein sequence ID" value="CAB4713867.1"/>
    <property type="molecule type" value="Genomic_DNA"/>
</dbReference>
<evidence type="ECO:0000313" key="2">
    <source>
        <dbReference type="EMBL" id="CAB4713867.1"/>
    </source>
</evidence>
<sequence>MASPILTWQLRQIGARLRARRDELVVIGEQLMAMPDDADEAAMQRHRAHVIAEISRLEARQDALLDRM</sequence>